<proteinExistence type="inferred from homology"/>
<dbReference type="InterPro" id="IPR041468">
    <property type="entry name" value="HTH_ParB/Spo0J"/>
</dbReference>
<protein>
    <submittedName>
        <fullName evidence="4">ParB/RepB/Spo0J family partition protein</fullName>
    </submittedName>
</protein>
<keyword evidence="5" id="KW-1185">Reference proteome</keyword>
<evidence type="ECO:0000256" key="2">
    <source>
        <dbReference type="ARBA" id="ARBA00022829"/>
    </source>
</evidence>
<dbReference type="Pfam" id="PF02195">
    <property type="entry name" value="ParB_N"/>
    <property type="match status" value="1"/>
</dbReference>
<dbReference type="InterPro" id="IPR036086">
    <property type="entry name" value="ParB/Sulfiredoxin_sf"/>
</dbReference>
<name>A0A853ERN6_9MICO</name>
<gene>
    <name evidence="4" type="ORF">HZZ10_06030</name>
</gene>
<accession>A0A853ERN6</accession>
<dbReference type="GO" id="GO:0007059">
    <property type="term" value="P:chromosome segregation"/>
    <property type="evidence" value="ECO:0007669"/>
    <property type="project" value="UniProtKB-KW"/>
</dbReference>
<comment type="similarity">
    <text evidence="1">Belongs to the ParB family.</text>
</comment>
<keyword evidence="2" id="KW-0159">Chromosome partition</keyword>
<organism evidence="4 5">
    <name type="scientific">Sanguibacter inulinus</name>
    <dbReference type="NCBI Taxonomy" id="60922"/>
    <lineage>
        <taxon>Bacteria</taxon>
        <taxon>Bacillati</taxon>
        <taxon>Actinomycetota</taxon>
        <taxon>Actinomycetes</taxon>
        <taxon>Micrococcales</taxon>
        <taxon>Sanguibacteraceae</taxon>
        <taxon>Sanguibacter</taxon>
    </lineage>
</organism>
<evidence type="ECO:0000259" key="3">
    <source>
        <dbReference type="SMART" id="SM00470"/>
    </source>
</evidence>
<dbReference type="PANTHER" id="PTHR33375:SF1">
    <property type="entry name" value="CHROMOSOME-PARTITIONING PROTEIN PARB-RELATED"/>
    <property type="match status" value="1"/>
</dbReference>
<dbReference type="InterPro" id="IPR003115">
    <property type="entry name" value="ParB_N"/>
</dbReference>
<dbReference type="InterPro" id="IPR050336">
    <property type="entry name" value="Chromosome_partition/occlusion"/>
</dbReference>
<dbReference type="GO" id="GO:0003677">
    <property type="term" value="F:DNA binding"/>
    <property type="evidence" value="ECO:0007669"/>
    <property type="project" value="InterPro"/>
</dbReference>
<dbReference type="SUPFAM" id="SSF109709">
    <property type="entry name" value="KorB DNA-binding domain-like"/>
    <property type="match status" value="1"/>
</dbReference>
<evidence type="ECO:0000313" key="5">
    <source>
        <dbReference type="Proteomes" id="UP000561011"/>
    </source>
</evidence>
<dbReference type="Gene3D" id="1.10.10.2830">
    <property type="match status" value="1"/>
</dbReference>
<dbReference type="Pfam" id="PF17762">
    <property type="entry name" value="HTH_ParB"/>
    <property type="match status" value="1"/>
</dbReference>
<dbReference type="GO" id="GO:0045881">
    <property type="term" value="P:positive regulation of sporulation resulting in formation of a cellular spore"/>
    <property type="evidence" value="ECO:0007669"/>
    <property type="project" value="TreeGrafter"/>
</dbReference>
<dbReference type="GO" id="GO:0005694">
    <property type="term" value="C:chromosome"/>
    <property type="evidence" value="ECO:0007669"/>
    <property type="project" value="TreeGrafter"/>
</dbReference>
<dbReference type="SMART" id="SM00470">
    <property type="entry name" value="ParB"/>
    <property type="match status" value="1"/>
</dbReference>
<dbReference type="SUPFAM" id="SSF110849">
    <property type="entry name" value="ParB/Sulfiredoxin"/>
    <property type="match status" value="2"/>
</dbReference>
<dbReference type="AlphaFoldDB" id="A0A853ERN6"/>
<sequence length="345" mass="37412">MAELKTLSVRSIMPDPMNPRFDLGDLTAMTADIRADGLIEPLVVRPGSWGRPTGVCQDCEHVVERLTTGVLVEHSTEGIPCPGGSSPAADDWYVVAGHRRLAASKAAGLREVPCVVNNALKTKADVMLVMVRENGHRRDLTALEEAHAYEQLHLEGLTTVRIAEQTRKPKKQVERRVRLLSLAPETQEQLKTGQVTLDDAEALLGLPPDVETNVLKSVGTREFRQEVAREHLALVGDATDEAVAARLRDDFLAPFLAGGQQPHKERPVMREIVAVLAATLPRRTVREWAECVGVTDPGALSGVPTFRVLLGLAVTVEKTPPGMYQLLASLGYATSPLEETLLAGA</sequence>
<comment type="caution">
    <text evidence="4">The sequence shown here is derived from an EMBL/GenBank/DDBJ whole genome shotgun (WGS) entry which is preliminary data.</text>
</comment>
<reference evidence="4 5" key="1">
    <citation type="submission" date="2020-07" db="EMBL/GenBank/DDBJ databases">
        <title>MOT database genomes.</title>
        <authorList>
            <person name="Joseph S."/>
            <person name="Aduse-Opoku J."/>
            <person name="Hashim A."/>
            <person name="Wade W."/>
            <person name="Curtis M."/>
        </authorList>
    </citation>
    <scope>NUCLEOTIDE SEQUENCE [LARGE SCALE GENOMIC DNA]</scope>
    <source>
        <strain evidence="4 5">DSM 100099</strain>
    </source>
</reference>
<dbReference type="EMBL" id="JACBYE010000009">
    <property type="protein sequence ID" value="NYS93087.1"/>
    <property type="molecule type" value="Genomic_DNA"/>
</dbReference>
<dbReference type="Gene3D" id="3.90.1530.30">
    <property type="match status" value="1"/>
</dbReference>
<dbReference type="NCBIfam" id="TIGR00180">
    <property type="entry name" value="parB_part"/>
    <property type="match status" value="1"/>
</dbReference>
<dbReference type="InterPro" id="IPR004437">
    <property type="entry name" value="ParB/RepB/Spo0J"/>
</dbReference>
<dbReference type="RefSeq" id="WP_179912820.1">
    <property type="nucleotide sequence ID" value="NZ_JACBYE010000009.1"/>
</dbReference>
<evidence type="ECO:0000256" key="1">
    <source>
        <dbReference type="ARBA" id="ARBA00006295"/>
    </source>
</evidence>
<dbReference type="PANTHER" id="PTHR33375">
    <property type="entry name" value="CHROMOSOME-PARTITIONING PROTEIN PARB-RELATED"/>
    <property type="match status" value="1"/>
</dbReference>
<feature type="domain" description="ParB-like N-terminal" evidence="3">
    <location>
        <begin position="5"/>
        <end position="135"/>
    </location>
</feature>
<dbReference type="Proteomes" id="UP000561011">
    <property type="component" value="Unassembled WGS sequence"/>
</dbReference>
<evidence type="ECO:0000313" key="4">
    <source>
        <dbReference type="EMBL" id="NYS93087.1"/>
    </source>
</evidence>